<name>A0AAD2CDN1_9STRA</name>
<evidence type="ECO:0000256" key="7">
    <source>
        <dbReference type="SAM" id="MobiDB-lite"/>
    </source>
</evidence>
<dbReference type="GO" id="GO:0016263">
    <property type="term" value="F:glycoprotein-N-acetylgalactosamine 3-beta-galactosyltransferase activity"/>
    <property type="evidence" value="ECO:0007669"/>
    <property type="project" value="TreeGrafter"/>
</dbReference>
<comment type="caution">
    <text evidence="9">The sequence shown here is derived from an EMBL/GenBank/DDBJ whole genome shotgun (WGS) entry which is preliminary data.</text>
</comment>
<keyword evidence="10" id="KW-1185">Reference proteome</keyword>
<evidence type="ECO:0000256" key="4">
    <source>
        <dbReference type="ARBA" id="ARBA00022968"/>
    </source>
</evidence>
<dbReference type="PANTHER" id="PTHR23033:SF14">
    <property type="entry name" value="GLYCOPROTEIN-N-ACETYLGALACTOSAMINE 3-BETA-GALACTOSYLTRANSFERASE 1-RELATED"/>
    <property type="match status" value="1"/>
</dbReference>
<feature type="region of interest" description="Disordered" evidence="7">
    <location>
        <begin position="444"/>
        <end position="514"/>
    </location>
</feature>
<accession>A0AAD2CDN1</accession>
<dbReference type="GO" id="GO:0016020">
    <property type="term" value="C:membrane"/>
    <property type="evidence" value="ECO:0007669"/>
    <property type="project" value="UniProtKB-SubCell"/>
</dbReference>
<evidence type="ECO:0000256" key="5">
    <source>
        <dbReference type="ARBA" id="ARBA00022989"/>
    </source>
</evidence>
<feature type="compositionally biased region" description="Basic and acidic residues" evidence="7">
    <location>
        <begin position="501"/>
        <end position="510"/>
    </location>
</feature>
<dbReference type="EMBL" id="CAKOGP040000113">
    <property type="protein sequence ID" value="CAJ1930606.1"/>
    <property type="molecule type" value="Genomic_DNA"/>
</dbReference>
<keyword evidence="4" id="KW-0735">Signal-anchor</keyword>
<evidence type="ECO:0000313" key="9">
    <source>
        <dbReference type="EMBL" id="CAJ1930606.1"/>
    </source>
</evidence>
<comment type="similarity">
    <text evidence="2">Belongs to the glycosyltransferase 31 family. Beta3-Gal-T subfamily.</text>
</comment>
<keyword evidence="5 8" id="KW-1133">Transmembrane helix</keyword>
<comment type="subcellular location">
    <subcellularLocation>
        <location evidence="1">Membrane</location>
        <topology evidence="1">Single-pass type II membrane protein</topology>
    </subcellularLocation>
</comment>
<dbReference type="Gene3D" id="3.90.550.50">
    <property type="match status" value="1"/>
</dbReference>
<evidence type="ECO:0000313" key="10">
    <source>
        <dbReference type="Proteomes" id="UP001295423"/>
    </source>
</evidence>
<feature type="transmembrane region" description="Helical" evidence="8">
    <location>
        <begin position="39"/>
        <end position="57"/>
    </location>
</feature>
<sequence>MTSVSSTKRHPNSGNGVGLRGGRGGMDLQGMGPEVKARLFLFVACLWPLWVMALYGASARGVDVAGPNAAMKTSRMMKLRNVLDRVDIMGYGPTHPRVAVIIVGDTRESLLQSVESIYRTTDMNRLFLICAVLDGHGNDSTLLAELDKIEKGSVPHWHGLRPEIHIGKSHEEHSKKIHVLFNPHKRGVAASRTDAADFISLLQHKHESAGLKSPQEDLILLLLEGGTQLTDNEWLPAVTTSLIVPPPLIHTETNDDATENIAMKLANAVALRSQDHGERMAADEHLQLVQEPVPAAHMQQSSGQTYLTPVWNGGGLALRLDTFLNFPAQDASLRDAWAANLDVTMNLWLCGDGIDVVQEALITQPLAPTKINADLAARFAAVWMDDKSAQKFLQWFSPSTKSLDWETKLTHARNSPTFPKKVQSRCRSFGWYVEEINTVLSKILTEEPPKRDEGEADTSNESSSEDAQAVARKIFGGAKAGRQNGRQEEEHKAPPAQEESSSSKDEDGRKKPTFPLRKINLEIVQKAKPIDIKFVDVSGGHKEHPHMGANDEDGKIGYIHNEAILHRNPPTFHFDSDKKEHMACAPRDNNWKMMTKRVKVESEYDQKMENSGVKRDKIFCLVYTTEESHGKIPNIRETWASKCDGFMVGSTKTNSSLGTVDILHEGKEEYENIWQKVRSMWSYIYDNYYEKYDWFHIGGDDLFMIVENFRYYLESEEIRTAGNGGMYLPFGNETMQTPLLLGRRFAYMGDMNNIFDSGGSGYTMNKAALKALVVNGFPNYFPHMHTFSEDTMVARVFRKMGVYPYDTKDDNGGERYMPFMPGHHWSYHLPKDPSKDWYAKYSIDIKEGPEHSSPQSIAFHYVKGDDMKRLYALAYGLCSDEYK</sequence>
<feature type="region of interest" description="Disordered" evidence="7">
    <location>
        <begin position="1"/>
        <end position="23"/>
    </location>
</feature>
<evidence type="ECO:0000256" key="6">
    <source>
        <dbReference type="ARBA" id="ARBA00023136"/>
    </source>
</evidence>
<evidence type="ECO:0000256" key="2">
    <source>
        <dbReference type="ARBA" id="ARBA00006462"/>
    </source>
</evidence>
<feature type="compositionally biased region" description="Polar residues" evidence="7">
    <location>
        <begin position="457"/>
        <end position="466"/>
    </location>
</feature>
<keyword evidence="3 8" id="KW-0812">Transmembrane</keyword>
<evidence type="ECO:0000256" key="1">
    <source>
        <dbReference type="ARBA" id="ARBA00004606"/>
    </source>
</evidence>
<evidence type="ECO:0000256" key="3">
    <source>
        <dbReference type="ARBA" id="ARBA00022692"/>
    </source>
</evidence>
<dbReference type="PANTHER" id="PTHR23033">
    <property type="entry name" value="BETA1,3-GALACTOSYLTRANSFERASE"/>
    <property type="match status" value="1"/>
</dbReference>
<evidence type="ECO:0008006" key="11">
    <source>
        <dbReference type="Google" id="ProtNLM"/>
    </source>
</evidence>
<evidence type="ECO:0000256" key="8">
    <source>
        <dbReference type="SAM" id="Phobius"/>
    </source>
</evidence>
<dbReference type="Gene3D" id="3.90.550.10">
    <property type="entry name" value="Spore Coat Polysaccharide Biosynthesis Protein SpsA, Chain A"/>
    <property type="match status" value="1"/>
</dbReference>
<reference evidence="9" key="1">
    <citation type="submission" date="2023-08" db="EMBL/GenBank/DDBJ databases">
        <authorList>
            <person name="Audoor S."/>
            <person name="Bilcke G."/>
        </authorList>
    </citation>
    <scope>NUCLEOTIDE SEQUENCE</scope>
</reference>
<dbReference type="Proteomes" id="UP001295423">
    <property type="component" value="Unassembled WGS sequence"/>
</dbReference>
<gene>
    <name evidence="9" type="ORF">CYCCA115_LOCUS1999</name>
</gene>
<organism evidence="9 10">
    <name type="scientific">Cylindrotheca closterium</name>
    <dbReference type="NCBI Taxonomy" id="2856"/>
    <lineage>
        <taxon>Eukaryota</taxon>
        <taxon>Sar</taxon>
        <taxon>Stramenopiles</taxon>
        <taxon>Ochrophyta</taxon>
        <taxon>Bacillariophyta</taxon>
        <taxon>Bacillariophyceae</taxon>
        <taxon>Bacillariophycidae</taxon>
        <taxon>Bacillariales</taxon>
        <taxon>Bacillariaceae</taxon>
        <taxon>Cylindrotheca</taxon>
    </lineage>
</organism>
<proteinExistence type="inferred from homology"/>
<dbReference type="AlphaFoldDB" id="A0AAD2CDN1"/>
<feature type="compositionally biased region" description="Basic and acidic residues" evidence="7">
    <location>
        <begin position="444"/>
        <end position="453"/>
    </location>
</feature>
<dbReference type="InterPro" id="IPR026050">
    <property type="entry name" value="C1GALT1/C1GALT1_chp1"/>
</dbReference>
<protein>
    <recommendedName>
        <fullName evidence="11">N-acetylgalactosaminide beta-1,3-galactosyltransferase</fullName>
    </recommendedName>
</protein>
<keyword evidence="6 8" id="KW-0472">Membrane</keyword>
<dbReference type="InterPro" id="IPR029044">
    <property type="entry name" value="Nucleotide-diphossugar_trans"/>
</dbReference>